<protein>
    <recommendedName>
        <fullName evidence="4">D-alanyl-D-alanine carboxypeptidase-like protein</fullName>
    </recommendedName>
</protein>
<evidence type="ECO:0008006" key="4">
    <source>
        <dbReference type="Google" id="ProtNLM"/>
    </source>
</evidence>
<feature type="compositionally biased region" description="Acidic residues" evidence="1">
    <location>
        <begin position="11"/>
        <end position="23"/>
    </location>
</feature>
<dbReference type="AlphaFoldDB" id="A0A6I4I2F2"/>
<evidence type="ECO:0000313" key="3">
    <source>
        <dbReference type="Proteomes" id="UP000429232"/>
    </source>
</evidence>
<dbReference type="RefSeq" id="WP_157526704.1">
    <property type="nucleotide sequence ID" value="NZ_CP066775.1"/>
</dbReference>
<proteinExistence type="predicted"/>
<evidence type="ECO:0000256" key="1">
    <source>
        <dbReference type="SAM" id="MobiDB-lite"/>
    </source>
</evidence>
<evidence type="ECO:0000313" key="2">
    <source>
        <dbReference type="EMBL" id="QQL50795.1"/>
    </source>
</evidence>
<dbReference type="EMBL" id="CP066775">
    <property type="protein sequence ID" value="QQL50795.1"/>
    <property type="molecule type" value="Genomic_DNA"/>
</dbReference>
<accession>A0A6I4I2F2</accession>
<organism evidence="2 3">
    <name type="scientific">Mucilaginibacter ginkgonis</name>
    <dbReference type="NCBI Taxonomy" id="2682091"/>
    <lineage>
        <taxon>Bacteria</taxon>
        <taxon>Pseudomonadati</taxon>
        <taxon>Bacteroidota</taxon>
        <taxon>Sphingobacteriia</taxon>
        <taxon>Sphingobacteriales</taxon>
        <taxon>Sphingobacteriaceae</taxon>
        <taxon>Mucilaginibacter</taxon>
    </lineage>
</organism>
<reference evidence="2 3" key="1">
    <citation type="submission" date="2020-12" db="EMBL/GenBank/DDBJ databases">
        <title>HMF7856_wgs.fasta genome submission.</title>
        <authorList>
            <person name="Kang H."/>
            <person name="Kim H."/>
            <person name="Joh K."/>
        </authorList>
    </citation>
    <scope>NUCLEOTIDE SEQUENCE [LARGE SCALE GENOMIC DNA]</scope>
    <source>
        <strain evidence="2 3">HMF7856</strain>
    </source>
</reference>
<gene>
    <name evidence="2" type="ORF">GO620_004880</name>
</gene>
<dbReference type="Proteomes" id="UP000429232">
    <property type="component" value="Chromosome"/>
</dbReference>
<feature type="region of interest" description="Disordered" evidence="1">
    <location>
        <begin position="1"/>
        <end position="34"/>
    </location>
</feature>
<dbReference type="KEGG" id="mgik:GO620_004880"/>
<sequence length="179" mass="19478">MDSSFSGYDSYDTDNGDDGDNDNETATTTNSAMPTSHIPSTIILANGNTVQVLFGTTSTDHLYADRLVDSRLVTAITNALNIAESNGAYIVSIYIEATTNGTHTNANSNHYRGTAVDISRINGIPLIVQHASKAVKTLQTAFDQLPNIRENFGPYFKHKQTLPWTIGGHENHIHISINQ</sequence>
<keyword evidence="3" id="KW-1185">Reference proteome</keyword>
<name>A0A6I4I2F2_9SPHI</name>